<protein>
    <submittedName>
        <fullName evidence="1">Uncharacterized protein</fullName>
    </submittedName>
</protein>
<evidence type="ECO:0000313" key="1">
    <source>
        <dbReference type="EMBL" id="KAF0024385.1"/>
    </source>
</evidence>
<sequence length="66" mass="7535">MDVARLFDRREPEDGTWTHMARRMAKSGYLTNADNEQVLSVRQPLVLPLYSEYPTALSYANESACV</sequence>
<comment type="caution">
    <text evidence="1">The sequence shown here is derived from an EMBL/GenBank/DDBJ whole genome shotgun (WGS) entry which is preliminary data.</text>
</comment>
<dbReference type="AlphaFoldDB" id="A0A6A4RW12"/>
<gene>
    <name evidence="1" type="ORF">F2P81_023187</name>
</gene>
<dbReference type="Proteomes" id="UP000438429">
    <property type="component" value="Unassembled WGS sequence"/>
</dbReference>
<reference evidence="1 2" key="1">
    <citation type="submission" date="2019-06" db="EMBL/GenBank/DDBJ databases">
        <title>Draft genomes of female and male turbot (Scophthalmus maximus).</title>
        <authorList>
            <person name="Xu H."/>
            <person name="Xu X.-W."/>
            <person name="Shao C."/>
            <person name="Chen S."/>
        </authorList>
    </citation>
    <scope>NUCLEOTIDE SEQUENCE [LARGE SCALE GENOMIC DNA]</scope>
    <source>
        <strain evidence="1">Ysfricsl-2016a</strain>
        <tissue evidence="1">Blood</tissue>
    </source>
</reference>
<proteinExistence type="predicted"/>
<organism evidence="1 2">
    <name type="scientific">Scophthalmus maximus</name>
    <name type="common">Turbot</name>
    <name type="synonym">Psetta maxima</name>
    <dbReference type="NCBI Taxonomy" id="52904"/>
    <lineage>
        <taxon>Eukaryota</taxon>
        <taxon>Metazoa</taxon>
        <taxon>Chordata</taxon>
        <taxon>Craniata</taxon>
        <taxon>Vertebrata</taxon>
        <taxon>Euteleostomi</taxon>
        <taxon>Actinopterygii</taxon>
        <taxon>Neopterygii</taxon>
        <taxon>Teleostei</taxon>
        <taxon>Neoteleostei</taxon>
        <taxon>Acanthomorphata</taxon>
        <taxon>Carangaria</taxon>
        <taxon>Pleuronectiformes</taxon>
        <taxon>Pleuronectoidei</taxon>
        <taxon>Scophthalmidae</taxon>
        <taxon>Scophthalmus</taxon>
    </lineage>
</organism>
<dbReference type="EMBL" id="VEVO01000021">
    <property type="protein sequence ID" value="KAF0024385.1"/>
    <property type="molecule type" value="Genomic_DNA"/>
</dbReference>
<accession>A0A6A4RW12</accession>
<evidence type="ECO:0000313" key="2">
    <source>
        <dbReference type="Proteomes" id="UP000438429"/>
    </source>
</evidence>
<name>A0A6A4RW12_SCOMX</name>